<feature type="transmembrane region" description="Helical" evidence="5">
    <location>
        <begin position="50"/>
        <end position="68"/>
    </location>
</feature>
<evidence type="ECO:0000256" key="4">
    <source>
        <dbReference type="ARBA" id="ARBA00023136"/>
    </source>
</evidence>
<feature type="transmembrane region" description="Helical" evidence="5">
    <location>
        <begin position="111"/>
        <end position="128"/>
    </location>
</feature>
<protein>
    <submittedName>
        <fullName evidence="7">O-antigen ligase family protein</fullName>
    </submittedName>
</protein>
<feature type="transmembrane region" description="Helical" evidence="5">
    <location>
        <begin position="276"/>
        <end position="298"/>
    </location>
</feature>
<sequence>MAWIMNDCIILFFLLSLCYCYRKQKREGLIFLATIGYCCLPVLRIGEAGFNSAYCITALLVCFAIIELVKTGWKLQKLQLRYGACMVGAILVTALGWLLNGNPKGTDIVHFIGLAQYVLGVLCLSIFIKQIPNDSQRWRIMVYGIGIITAINMVFTVIQFASFTLGRDILSVLYAYPGKQGPLNDMIEVQYFSRAFGASYSPLVLASIVLLSCGIIMGQVNQPFSWKWILLFSMTLMLGFLAFSKTVMLGILILLVIFAVCLVVSSERRRLLRRFVPYAIATVAVAVLAAVIAIAIGLKSQVSYYYGYYLNPLEAFDSRYGNLTNTQDREPDTTDILDSEETGNMADVSDIIAEHPIIGVGPAPVEGEFLGDSQIMTVLHDGGILAAVCYGGCYLWLVIGCIRRKEYSRVLIIAGLAIACVSIPVLTYGLSIPFVAYCLSADVQEKEKRQPVRLGGAR</sequence>
<feature type="domain" description="O-antigen ligase-related" evidence="6">
    <location>
        <begin position="233"/>
        <end position="366"/>
    </location>
</feature>
<dbReference type="AlphaFoldDB" id="A0A926DNT4"/>
<evidence type="ECO:0000259" key="6">
    <source>
        <dbReference type="Pfam" id="PF04932"/>
    </source>
</evidence>
<evidence type="ECO:0000256" key="2">
    <source>
        <dbReference type="ARBA" id="ARBA00022692"/>
    </source>
</evidence>
<feature type="transmembrane region" description="Helical" evidence="5">
    <location>
        <begin position="247"/>
        <end position="264"/>
    </location>
</feature>
<dbReference type="GO" id="GO:0016020">
    <property type="term" value="C:membrane"/>
    <property type="evidence" value="ECO:0007669"/>
    <property type="project" value="UniProtKB-SubCell"/>
</dbReference>
<keyword evidence="7" id="KW-0436">Ligase</keyword>
<keyword evidence="4 5" id="KW-0472">Membrane</keyword>
<feature type="transmembrane region" description="Helical" evidence="5">
    <location>
        <begin position="378"/>
        <end position="398"/>
    </location>
</feature>
<reference evidence="7" key="1">
    <citation type="submission" date="2020-08" db="EMBL/GenBank/DDBJ databases">
        <title>Genome public.</title>
        <authorList>
            <person name="Liu C."/>
            <person name="Sun Q."/>
        </authorList>
    </citation>
    <scope>NUCLEOTIDE SEQUENCE</scope>
    <source>
        <strain evidence="7">NSJ-32</strain>
    </source>
</reference>
<evidence type="ECO:0000256" key="3">
    <source>
        <dbReference type="ARBA" id="ARBA00022989"/>
    </source>
</evidence>
<name>A0A926DNT4_9FIRM</name>
<keyword evidence="3 5" id="KW-1133">Transmembrane helix</keyword>
<dbReference type="Pfam" id="PF04932">
    <property type="entry name" value="Wzy_C"/>
    <property type="match status" value="1"/>
</dbReference>
<feature type="transmembrane region" description="Helical" evidence="5">
    <location>
        <begin position="410"/>
        <end position="430"/>
    </location>
</feature>
<evidence type="ECO:0000256" key="5">
    <source>
        <dbReference type="SAM" id="Phobius"/>
    </source>
</evidence>
<gene>
    <name evidence="7" type="ORF">H8730_02455</name>
</gene>
<keyword evidence="2 5" id="KW-0812">Transmembrane</keyword>
<keyword evidence="8" id="KW-1185">Reference proteome</keyword>
<dbReference type="InterPro" id="IPR007016">
    <property type="entry name" value="O-antigen_ligase-rel_domated"/>
</dbReference>
<accession>A0A926DNT4</accession>
<dbReference type="RefSeq" id="WP_249289289.1">
    <property type="nucleotide sequence ID" value="NZ_JACRSQ010000002.1"/>
</dbReference>
<dbReference type="EMBL" id="JACRSQ010000002">
    <property type="protein sequence ID" value="MBC8542408.1"/>
    <property type="molecule type" value="Genomic_DNA"/>
</dbReference>
<comment type="caution">
    <text evidence="7">The sequence shown here is derived from an EMBL/GenBank/DDBJ whole genome shotgun (WGS) entry which is preliminary data.</text>
</comment>
<evidence type="ECO:0000313" key="7">
    <source>
        <dbReference type="EMBL" id="MBC8542408.1"/>
    </source>
</evidence>
<feature type="transmembrane region" description="Helical" evidence="5">
    <location>
        <begin position="80"/>
        <end position="99"/>
    </location>
</feature>
<evidence type="ECO:0000256" key="1">
    <source>
        <dbReference type="ARBA" id="ARBA00004141"/>
    </source>
</evidence>
<dbReference type="GO" id="GO:0016874">
    <property type="term" value="F:ligase activity"/>
    <property type="evidence" value="ECO:0007669"/>
    <property type="project" value="UniProtKB-KW"/>
</dbReference>
<feature type="transmembrane region" description="Helical" evidence="5">
    <location>
        <begin position="198"/>
        <end position="217"/>
    </location>
</feature>
<evidence type="ECO:0000313" key="8">
    <source>
        <dbReference type="Proteomes" id="UP000657006"/>
    </source>
</evidence>
<comment type="subcellular location">
    <subcellularLocation>
        <location evidence="1">Membrane</location>
        <topology evidence="1">Multi-pass membrane protein</topology>
    </subcellularLocation>
</comment>
<dbReference type="Proteomes" id="UP000657006">
    <property type="component" value="Unassembled WGS sequence"/>
</dbReference>
<proteinExistence type="predicted"/>
<organism evidence="7 8">
    <name type="scientific">Bianquea renquensis</name>
    <dbReference type="NCBI Taxonomy" id="2763661"/>
    <lineage>
        <taxon>Bacteria</taxon>
        <taxon>Bacillati</taxon>
        <taxon>Bacillota</taxon>
        <taxon>Clostridia</taxon>
        <taxon>Eubacteriales</taxon>
        <taxon>Bianqueaceae</taxon>
        <taxon>Bianquea</taxon>
    </lineage>
</organism>
<feature type="transmembrane region" description="Helical" evidence="5">
    <location>
        <begin position="140"/>
        <end position="161"/>
    </location>
</feature>
<feature type="transmembrane region" description="Helical" evidence="5">
    <location>
        <begin position="224"/>
        <end position="241"/>
    </location>
</feature>